<evidence type="ECO:0000256" key="1">
    <source>
        <dbReference type="PROSITE-ProRule" id="PRU00285"/>
    </source>
</evidence>
<evidence type="ECO:0000259" key="4">
    <source>
        <dbReference type="PROSITE" id="PS01031"/>
    </source>
</evidence>
<name>A0A1G2H1F0_9BACT</name>
<dbReference type="PANTHER" id="PTHR11527">
    <property type="entry name" value="HEAT-SHOCK PROTEIN 20 FAMILY MEMBER"/>
    <property type="match status" value="1"/>
</dbReference>
<dbReference type="InterPro" id="IPR031107">
    <property type="entry name" value="Small_HSP"/>
</dbReference>
<feature type="domain" description="CS" evidence="5">
    <location>
        <begin position="66"/>
        <end position="170"/>
    </location>
</feature>
<dbReference type="InterPro" id="IPR007052">
    <property type="entry name" value="CS_dom"/>
</dbReference>
<evidence type="ECO:0000256" key="3">
    <source>
        <dbReference type="SAM" id="MobiDB-lite"/>
    </source>
</evidence>
<dbReference type="AlphaFoldDB" id="A0A1G2H1F0"/>
<reference evidence="6 7" key="1">
    <citation type="journal article" date="2016" name="Nat. Commun.">
        <title>Thousands of microbial genomes shed light on interconnected biogeochemical processes in an aquifer system.</title>
        <authorList>
            <person name="Anantharaman K."/>
            <person name="Brown C.T."/>
            <person name="Hug L.A."/>
            <person name="Sharon I."/>
            <person name="Castelle C.J."/>
            <person name="Probst A.J."/>
            <person name="Thomas B.C."/>
            <person name="Singh A."/>
            <person name="Wilkins M.J."/>
            <person name="Karaoz U."/>
            <person name="Brodie E.L."/>
            <person name="Williams K.H."/>
            <person name="Hubbard S.S."/>
            <person name="Banfield J.F."/>
        </authorList>
    </citation>
    <scope>NUCLEOTIDE SEQUENCE [LARGE SCALE GENOMIC DNA]</scope>
</reference>
<dbReference type="EMBL" id="MHNZ01000020">
    <property type="protein sequence ID" value="OGZ56292.1"/>
    <property type="molecule type" value="Genomic_DNA"/>
</dbReference>
<dbReference type="STRING" id="1802129.A3J04_04300"/>
<comment type="similarity">
    <text evidence="1 2">Belongs to the small heat shock protein (HSP20) family.</text>
</comment>
<comment type="caution">
    <text evidence="6">The sequence shown here is derived from an EMBL/GenBank/DDBJ whole genome shotgun (WGS) entry which is preliminary data.</text>
</comment>
<protein>
    <submittedName>
        <fullName evidence="6">Uncharacterized protein</fullName>
    </submittedName>
</protein>
<dbReference type="Gene3D" id="2.60.40.790">
    <property type="match status" value="1"/>
</dbReference>
<evidence type="ECO:0000256" key="2">
    <source>
        <dbReference type="RuleBase" id="RU003616"/>
    </source>
</evidence>
<dbReference type="InterPro" id="IPR008978">
    <property type="entry name" value="HSP20-like_chaperone"/>
</dbReference>
<organism evidence="6 7">
    <name type="scientific">Candidatus Ryanbacteria bacterium RIFCSPLOWO2_02_FULL_47_14</name>
    <dbReference type="NCBI Taxonomy" id="1802129"/>
    <lineage>
        <taxon>Bacteria</taxon>
        <taxon>Candidatus Ryaniibacteriota</taxon>
    </lineage>
</organism>
<dbReference type="Proteomes" id="UP000177954">
    <property type="component" value="Unassembled WGS sequence"/>
</dbReference>
<evidence type="ECO:0000313" key="7">
    <source>
        <dbReference type="Proteomes" id="UP000177954"/>
    </source>
</evidence>
<dbReference type="SUPFAM" id="SSF49764">
    <property type="entry name" value="HSP20-like chaperones"/>
    <property type="match status" value="1"/>
</dbReference>
<evidence type="ECO:0000259" key="5">
    <source>
        <dbReference type="PROSITE" id="PS51203"/>
    </source>
</evidence>
<dbReference type="PROSITE" id="PS51203">
    <property type="entry name" value="CS"/>
    <property type="match status" value="1"/>
</dbReference>
<gene>
    <name evidence="6" type="ORF">A3J04_04300</name>
</gene>
<feature type="region of interest" description="Disordered" evidence="3">
    <location>
        <begin position="1"/>
        <end position="56"/>
    </location>
</feature>
<dbReference type="InterPro" id="IPR002068">
    <property type="entry name" value="A-crystallin/Hsp20_dom"/>
</dbReference>
<feature type="domain" description="SHSP" evidence="4">
    <location>
        <begin position="62"/>
        <end position="174"/>
    </location>
</feature>
<sequence length="174" mass="20070">MPKDRRSFFERLTGSVPADEYFEEEEETTAGPAQPQAHLAVTQAKTRPKPRMPVKKEDEWLAQEEEGQLTVDVYQDEDDIIVQSTVAGVRPDDLDVQITRDMITVRGKREQAREVSGDSYYYQELYWGSFSRSIMLPHEIDVDEAEATLKNGLLTVRLPKLDKNRAERLRVKNE</sequence>
<accession>A0A1G2H1F0</accession>
<dbReference type="PROSITE" id="PS01031">
    <property type="entry name" value="SHSP"/>
    <property type="match status" value="1"/>
</dbReference>
<proteinExistence type="inferred from homology"/>
<dbReference type="Pfam" id="PF00011">
    <property type="entry name" value="HSP20"/>
    <property type="match status" value="1"/>
</dbReference>
<dbReference type="CDD" id="cd06464">
    <property type="entry name" value="ACD_sHsps-like"/>
    <property type="match status" value="1"/>
</dbReference>
<evidence type="ECO:0000313" key="6">
    <source>
        <dbReference type="EMBL" id="OGZ56292.1"/>
    </source>
</evidence>